<evidence type="ECO:0000313" key="3">
    <source>
        <dbReference type="EMBL" id="MDT0310499.1"/>
    </source>
</evidence>
<dbReference type="RefSeq" id="WP_311633467.1">
    <property type="nucleotide sequence ID" value="NZ_JAVREN010000075.1"/>
</dbReference>
<accession>A0ABU2LFY3</accession>
<proteinExistence type="predicted"/>
<dbReference type="Proteomes" id="UP001183388">
    <property type="component" value="Unassembled WGS sequence"/>
</dbReference>
<keyword evidence="2" id="KW-0732">Signal</keyword>
<gene>
    <name evidence="3" type="ORF">RM780_26640</name>
</gene>
<keyword evidence="4" id="KW-1185">Reference proteome</keyword>
<dbReference type="InterPro" id="IPR027304">
    <property type="entry name" value="Trigger_fact/SurA_dom_sf"/>
</dbReference>
<feature type="signal peptide" evidence="2">
    <location>
        <begin position="1"/>
        <end position="20"/>
    </location>
</feature>
<evidence type="ECO:0000256" key="2">
    <source>
        <dbReference type="SAM" id="SignalP"/>
    </source>
</evidence>
<name>A0ABU2LFY3_9ACTN</name>
<evidence type="ECO:0000256" key="1">
    <source>
        <dbReference type="SAM" id="MobiDB-lite"/>
    </source>
</evidence>
<evidence type="ECO:0000313" key="4">
    <source>
        <dbReference type="Proteomes" id="UP001183388"/>
    </source>
</evidence>
<protein>
    <submittedName>
        <fullName evidence="3">SurA N-terminal domain-containing protein</fullName>
    </submittedName>
</protein>
<dbReference type="SUPFAM" id="SSF109998">
    <property type="entry name" value="Triger factor/SurA peptide-binding domain-like"/>
    <property type="match status" value="1"/>
</dbReference>
<dbReference type="PROSITE" id="PS51257">
    <property type="entry name" value="PROKAR_LIPOPROTEIN"/>
    <property type="match status" value="1"/>
</dbReference>
<organism evidence="3 4">
    <name type="scientific">Streptomyces boetiae</name>
    <dbReference type="NCBI Taxonomy" id="3075541"/>
    <lineage>
        <taxon>Bacteria</taxon>
        <taxon>Bacillati</taxon>
        <taxon>Actinomycetota</taxon>
        <taxon>Actinomycetes</taxon>
        <taxon>Kitasatosporales</taxon>
        <taxon>Streptomycetaceae</taxon>
        <taxon>Streptomyces</taxon>
    </lineage>
</organism>
<feature type="region of interest" description="Disordered" evidence="1">
    <location>
        <begin position="197"/>
        <end position="222"/>
    </location>
</feature>
<reference evidence="4" key="1">
    <citation type="submission" date="2023-07" db="EMBL/GenBank/DDBJ databases">
        <title>30 novel species of actinomycetes from the DSMZ collection.</title>
        <authorList>
            <person name="Nouioui I."/>
        </authorList>
    </citation>
    <scope>NUCLEOTIDE SEQUENCE [LARGE SCALE GENOMIC DNA]</scope>
    <source>
        <strain evidence="4">DSM 44917</strain>
    </source>
</reference>
<comment type="caution">
    <text evidence="3">The sequence shown here is derived from an EMBL/GenBank/DDBJ whole genome shotgun (WGS) entry which is preliminary data.</text>
</comment>
<sequence>MKRRTSALSVTAAALLAATAAPLLTGCSTDAHPGAAAVVGDERITVASVQAQVEAVRDAQRELPEGDQLIAASGALTRDTVANLVQLRLLEAAAEEAGVSVSRRDVQEERERSERAVGGAEALERAALTPQVGIPMAGDEQIDQTIRGQLLYQRLAQRIGATTRQDMAAALAETAEEIGVDVNPRYGDWDSEISWLSDEPAPWLREADAGDEGPGQPVTLDG</sequence>
<dbReference type="Pfam" id="PF13624">
    <property type="entry name" value="SurA_N_3"/>
    <property type="match status" value="1"/>
</dbReference>
<dbReference type="EMBL" id="JAVREN010000075">
    <property type="protein sequence ID" value="MDT0310499.1"/>
    <property type="molecule type" value="Genomic_DNA"/>
</dbReference>
<dbReference type="Gene3D" id="1.10.4030.10">
    <property type="entry name" value="Porin chaperone SurA, peptide-binding domain"/>
    <property type="match status" value="1"/>
</dbReference>
<feature type="chain" id="PRO_5046983007" evidence="2">
    <location>
        <begin position="21"/>
        <end position="222"/>
    </location>
</feature>